<dbReference type="Proteomes" id="UP001565243">
    <property type="component" value="Unassembled WGS sequence"/>
</dbReference>
<reference evidence="2 3" key="1">
    <citation type="submission" date="2024-07" db="EMBL/GenBank/DDBJ databases">
        <authorList>
            <person name="Hebao G."/>
        </authorList>
    </citation>
    <scope>NUCLEOTIDE SEQUENCE [LARGE SCALE GENOMIC DNA]</scope>
    <source>
        <strain evidence="2 3">ACCC 02193</strain>
    </source>
</reference>
<dbReference type="Pfam" id="PF10908">
    <property type="entry name" value="Tlde1_dom"/>
    <property type="match status" value="1"/>
</dbReference>
<dbReference type="InterPro" id="IPR038063">
    <property type="entry name" value="Transpep_catalytic_dom"/>
</dbReference>
<protein>
    <submittedName>
        <fullName evidence="2">Tlde1 domain-containing protein</fullName>
    </submittedName>
</protein>
<feature type="domain" description="Tlde1" evidence="1">
    <location>
        <begin position="24"/>
        <end position="106"/>
    </location>
</feature>
<evidence type="ECO:0000313" key="3">
    <source>
        <dbReference type="Proteomes" id="UP001565243"/>
    </source>
</evidence>
<gene>
    <name evidence="2" type="ORF">AB6T85_07225</name>
</gene>
<evidence type="ECO:0000313" key="2">
    <source>
        <dbReference type="EMBL" id="MEY8770216.1"/>
    </source>
</evidence>
<dbReference type="RefSeq" id="WP_125290340.1">
    <property type="nucleotide sequence ID" value="NZ_JBGFFX010000003.1"/>
</dbReference>
<name>A0ABV4E5L7_9GAMM</name>
<dbReference type="Gene3D" id="2.40.440.10">
    <property type="entry name" value="L,D-transpeptidase catalytic domain-like"/>
    <property type="match status" value="1"/>
</dbReference>
<comment type="caution">
    <text evidence="2">The sequence shown here is derived from an EMBL/GenBank/DDBJ whole genome shotgun (WGS) entry which is preliminary data.</text>
</comment>
<evidence type="ECO:0000259" key="1">
    <source>
        <dbReference type="Pfam" id="PF10908"/>
    </source>
</evidence>
<dbReference type="InterPro" id="IPR021225">
    <property type="entry name" value="Tlde1_dom"/>
</dbReference>
<keyword evidence="3" id="KW-1185">Reference proteome</keyword>
<organism evidence="2 3">
    <name type="scientific">Erwinia aeris</name>
    <dbReference type="NCBI Taxonomy" id="3239803"/>
    <lineage>
        <taxon>Bacteria</taxon>
        <taxon>Pseudomonadati</taxon>
        <taxon>Pseudomonadota</taxon>
        <taxon>Gammaproteobacteria</taxon>
        <taxon>Enterobacterales</taxon>
        <taxon>Erwiniaceae</taxon>
        <taxon>Erwinia</taxon>
    </lineage>
</organism>
<dbReference type="EMBL" id="JBGFFX010000003">
    <property type="protein sequence ID" value="MEY8770216.1"/>
    <property type="molecule type" value="Genomic_DNA"/>
</dbReference>
<sequence>MAWTYNVMMKTFKRNGEYKFSALYAGAPGYKDNPEYECLRDRGPLPRGKYRITGVPFTHKKAGRFTLRLEPDKGNNMCNRSGFLIHGESQTHPGEASNGCIILDPRFRKAIWDSKDKEIIVE</sequence>
<proteinExistence type="predicted"/>
<accession>A0ABV4E5L7</accession>